<dbReference type="Pfam" id="PF01636">
    <property type="entry name" value="APH"/>
    <property type="match status" value="1"/>
</dbReference>
<name>A0A942TGZ0_9BACI</name>
<keyword evidence="4" id="KW-1185">Reference proteome</keyword>
<evidence type="ECO:0000313" key="4">
    <source>
        <dbReference type="Proteomes" id="UP000681414"/>
    </source>
</evidence>
<dbReference type="InterPro" id="IPR011009">
    <property type="entry name" value="Kinase-like_dom_sf"/>
</dbReference>
<feature type="domain" description="Aminoglycoside phosphotransferase" evidence="2">
    <location>
        <begin position="31"/>
        <end position="260"/>
    </location>
</feature>
<accession>A0A942TGZ0</accession>
<protein>
    <submittedName>
        <fullName evidence="3">Phosphotransferase</fullName>
    </submittedName>
</protein>
<gene>
    <name evidence="3" type="ORF">KHA97_16935</name>
</gene>
<dbReference type="GO" id="GO:0019202">
    <property type="term" value="F:amino acid kinase activity"/>
    <property type="evidence" value="ECO:0007669"/>
    <property type="project" value="TreeGrafter"/>
</dbReference>
<dbReference type="SUPFAM" id="SSF56112">
    <property type="entry name" value="Protein kinase-like (PK-like)"/>
    <property type="match status" value="1"/>
</dbReference>
<organism evidence="3 4">
    <name type="scientific">Lederbergia citri</name>
    <dbReference type="NCBI Taxonomy" id="2833580"/>
    <lineage>
        <taxon>Bacteria</taxon>
        <taxon>Bacillati</taxon>
        <taxon>Bacillota</taxon>
        <taxon>Bacilli</taxon>
        <taxon>Bacillales</taxon>
        <taxon>Bacillaceae</taxon>
        <taxon>Lederbergia</taxon>
    </lineage>
</organism>
<dbReference type="Gene3D" id="3.90.1200.10">
    <property type="match status" value="1"/>
</dbReference>
<comment type="caution">
    <text evidence="3">The sequence shown here is derived from an EMBL/GenBank/DDBJ whole genome shotgun (WGS) entry which is preliminary data.</text>
</comment>
<dbReference type="InterPro" id="IPR050249">
    <property type="entry name" value="Pseudomonas-type_ThrB"/>
</dbReference>
<reference evidence="3 4" key="1">
    <citation type="submission" date="2021-05" db="EMBL/GenBank/DDBJ databases">
        <title>Novel Bacillus species.</title>
        <authorList>
            <person name="Liu G."/>
        </authorList>
    </citation>
    <scope>NUCLEOTIDE SEQUENCE [LARGE SCALE GENOMIC DNA]</scope>
    <source>
        <strain evidence="4">FJAT-49780</strain>
    </source>
</reference>
<evidence type="ECO:0000313" key="3">
    <source>
        <dbReference type="EMBL" id="MBS4196738.1"/>
    </source>
</evidence>
<evidence type="ECO:0000256" key="1">
    <source>
        <dbReference type="ARBA" id="ARBA00038240"/>
    </source>
</evidence>
<dbReference type="PANTHER" id="PTHR21064:SF6">
    <property type="entry name" value="AMINOGLYCOSIDE PHOSPHOTRANSFERASE DOMAIN-CONTAINING PROTEIN"/>
    <property type="match status" value="1"/>
</dbReference>
<dbReference type="RefSeq" id="WP_213125959.1">
    <property type="nucleotide sequence ID" value="NZ_JAGYPG010000003.1"/>
</dbReference>
<comment type="similarity">
    <text evidence="1">Belongs to the pseudomonas-type ThrB family.</text>
</comment>
<dbReference type="PANTHER" id="PTHR21064">
    <property type="entry name" value="AMINOGLYCOSIDE PHOSPHOTRANSFERASE DOMAIN-CONTAINING PROTEIN-RELATED"/>
    <property type="match status" value="1"/>
</dbReference>
<proteinExistence type="inferred from homology"/>
<dbReference type="InterPro" id="IPR002575">
    <property type="entry name" value="Aminoglycoside_PTrfase"/>
</dbReference>
<dbReference type="Proteomes" id="UP000681414">
    <property type="component" value="Unassembled WGS sequence"/>
</dbReference>
<dbReference type="EMBL" id="JAGYPG010000003">
    <property type="protein sequence ID" value="MBS4196738.1"/>
    <property type="molecule type" value="Genomic_DNA"/>
</dbReference>
<sequence>MAVIESEETMILNDILTTCKKLFGFQVFEVVSIKRGWLNLKWKIKTSEGVFLVKQYNKDRFKHYNLEELLLAFSQQERLHKQGFPCPGLLSYQGNVMLETDHGELFIVMEFCHGQVILPGKLNTNQMYDLGRFTGLMHRVLNDGTLPKKKVTKFIPPSRDERMEYWNLVLKMVDHPSLEHLIPIIERQYQLTKELSIYEFDSIEEGWAHRDLWVDNLLFEKNHLSAVLDFDRLNYDHPLLDIARAIVSCAIDENSLKVELVSKFTDGYREHNAVDSHSLISSLKFLWYLESTWWLKSDMEQLTGPPIRFKQEMLWLSKNYNELDSLLGGL</sequence>
<dbReference type="Gene3D" id="3.30.200.20">
    <property type="entry name" value="Phosphorylase Kinase, domain 1"/>
    <property type="match status" value="1"/>
</dbReference>
<evidence type="ECO:0000259" key="2">
    <source>
        <dbReference type="Pfam" id="PF01636"/>
    </source>
</evidence>
<dbReference type="AlphaFoldDB" id="A0A942TGZ0"/>